<evidence type="ECO:0000313" key="3">
    <source>
        <dbReference type="Proteomes" id="UP001595912"/>
    </source>
</evidence>
<evidence type="ECO:0000313" key="2">
    <source>
        <dbReference type="EMBL" id="MFC5007593.1"/>
    </source>
</evidence>
<dbReference type="InterPro" id="IPR011004">
    <property type="entry name" value="Trimer_LpxA-like_sf"/>
</dbReference>
<dbReference type="Gene3D" id="2.160.10.10">
    <property type="entry name" value="Hexapeptide repeat proteins"/>
    <property type="match status" value="2"/>
</dbReference>
<dbReference type="InterPro" id="IPR001451">
    <property type="entry name" value="Hexapep"/>
</dbReference>
<dbReference type="Pfam" id="PF00132">
    <property type="entry name" value="Hexapep"/>
    <property type="match status" value="1"/>
</dbReference>
<accession>A0ABV9WKQ4</accession>
<organism evidence="2 3">
    <name type="scientific">Dactylosporangium cerinum</name>
    <dbReference type="NCBI Taxonomy" id="1434730"/>
    <lineage>
        <taxon>Bacteria</taxon>
        <taxon>Bacillati</taxon>
        <taxon>Actinomycetota</taxon>
        <taxon>Actinomycetes</taxon>
        <taxon>Micromonosporales</taxon>
        <taxon>Micromonosporaceae</taxon>
        <taxon>Dactylosporangium</taxon>
    </lineage>
</organism>
<keyword evidence="3" id="KW-1185">Reference proteome</keyword>
<dbReference type="Proteomes" id="UP001595912">
    <property type="component" value="Unassembled WGS sequence"/>
</dbReference>
<comment type="caution">
    <text evidence="2">The sequence shown here is derived from an EMBL/GenBank/DDBJ whole genome shotgun (WGS) entry which is preliminary data.</text>
</comment>
<evidence type="ECO:0000256" key="1">
    <source>
        <dbReference type="SAM" id="MobiDB-lite"/>
    </source>
</evidence>
<dbReference type="SUPFAM" id="SSF51161">
    <property type="entry name" value="Trimeric LpxA-like enzymes"/>
    <property type="match status" value="1"/>
</dbReference>
<gene>
    <name evidence="2" type="ORF">ACFPIJ_58535</name>
</gene>
<dbReference type="RefSeq" id="WP_380128231.1">
    <property type="nucleotide sequence ID" value="NZ_JBHSIU010000130.1"/>
</dbReference>
<feature type="compositionally biased region" description="Low complexity" evidence="1">
    <location>
        <begin position="403"/>
        <end position="416"/>
    </location>
</feature>
<sequence length="425" mass="43465">MTAPLTITDADHPRRPLPAAAGAGPDVVIRAGRLEIGPGCTIGPGTVLAGDTVTLGAGVTIGRGCDLRAGRLSIGPRSEIGAGVTVLAAEAFEVGRAARISDQVRVVCRSLVAGTLLYLGHEATVGYGGTTESTATLRLGDRVALGPRTIVNANHPVDLGDDVGTGSDVTFWTHGYHFGHRLLDGYRATFAPIVLEPGVWLGYHCSVMPGVRVGAGTIVAAGAVVAADLPAGCLAAGVPAKVKSPLRPVPPEGAAALDAVRDVLAGWAGELAWKQVPVVADPGGSAWTVDPGATLGPAHRVRLVLAAAGPVTGRADLVEVVVALGYEAAHTGPEAAHTGPEAAYAGPHAALFLPRTGRLHGATSAVIEDLRDHLRRHALPCGDERCFTSITPEAFTRLRRMTAAGPPALQPAAGRPTPQPMERHP</sequence>
<dbReference type="EMBL" id="JBHSIU010000130">
    <property type="protein sequence ID" value="MFC5007593.1"/>
    <property type="molecule type" value="Genomic_DNA"/>
</dbReference>
<reference evidence="3" key="1">
    <citation type="journal article" date="2019" name="Int. J. Syst. Evol. Microbiol.">
        <title>The Global Catalogue of Microorganisms (GCM) 10K type strain sequencing project: providing services to taxonomists for standard genome sequencing and annotation.</title>
        <authorList>
            <consortium name="The Broad Institute Genomics Platform"/>
            <consortium name="The Broad Institute Genome Sequencing Center for Infectious Disease"/>
            <person name="Wu L."/>
            <person name="Ma J."/>
        </authorList>
    </citation>
    <scope>NUCLEOTIDE SEQUENCE [LARGE SCALE GENOMIC DNA]</scope>
    <source>
        <strain evidence="3">CGMCC 4.7152</strain>
    </source>
</reference>
<dbReference type="PANTHER" id="PTHR23416:SF78">
    <property type="entry name" value="LIPOPOLYSACCHARIDE BIOSYNTHESIS O-ACETYL TRANSFERASE WBBJ-RELATED"/>
    <property type="match status" value="1"/>
</dbReference>
<protein>
    <submittedName>
        <fullName evidence="2">Uncharacterized protein</fullName>
    </submittedName>
</protein>
<name>A0ABV9WKQ4_9ACTN</name>
<feature type="region of interest" description="Disordered" evidence="1">
    <location>
        <begin position="403"/>
        <end position="425"/>
    </location>
</feature>
<dbReference type="PANTHER" id="PTHR23416">
    <property type="entry name" value="SIALIC ACID SYNTHASE-RELATED"/>
    <property type="match status" value="1"/>
</dbReference>
<dbReference type="InterPro" id="IPR051159">
    <property type="entry name" value="Hexapeptide_acetyltransf"/>
</dbReference>
<dbReference type="CDD" id="cd04647">
    <property type="entry name" value="LbH_MAT_like"/>
    <property type="match status" value="1"/>
</dbReference>
<proteinExistence type="predicted"/>